<proteinExistence type="predicted"/>
<gene>
    <name evidence="2" type="ORF">ENN94_04190</name>
</gene>
<evidence type="ECO:0000256" key="1">
    <source>
        <dbReference type="SAM" id="MobiDB-lite"/>
    </source>
</evidence>
<dbReference type="EMBL" id="DSDO01000291">
    <property type="protein sequence ID" value="HDR46884.1"/>
    <property type="molecule type" value="Genomic_DNA"/>
</dbReference>
<name>A0A831LQV1_9BACT</name>
<evidence type="ECO:0008006" key="3">
    <source>
        <dbReference type="Google" id="ProtNLM"/>
    </source>
</evidence>
<reference evidence="2" key="1">
    <citation type="journal article" date="2020" name="mSystems">
        <title>Genome- and Community-Level Interaction Insights into Carbon Utilization and Element Cycling Functions of Hydrothermarchaeota in Hydrothermal Sediment.</title>
        <authorList>
            <person name="Zhou Z."/>
            <person name="Liu Y."/>
            <person name="Xu W."/>
            <person name="Pan J."/>
            <person name="Luo Z.H."/>
            <person name="Li M."/>
        </authorList>
    </citation>
    <scope>NUCLEOTIDE SEQUENCE [LARGE SCALE GENOMIC DNA]</scope>
    <source>
        <strain evidence="2">SpSt-1220</strain>
    </source>
</reference>
<dbReference type="Proteomes" id="UP000886162">
    <property type="component" value="Unassembled WGS sequence"/>
</dbReference>
<dbReference type="AlphaFoldDB" id="A0A831LQV1"/>
<feature type="non-terminal residue" evidence="2">
    <location>
        <position position="135"/>
    </location>
</feature>
<feature type="region of interest" description="Disordered" evidence="1">
    <location>
        <begin position="52"/>
        <end position="74"/>
    </location>
</feature>
<protein>
    <recommendedName>
        <fullName evidence="3">Zinc finger/thioredoxin putative domain-containing protein</fullName>
    </recommendedName>
</protein>
<accession>A0A831LQV1</accession>
<comment type="caution">
    <text evidence="2">The sequence shown here is derived from an EMBL/GenBank/DDBJ whole genome shotgun (WGS) entry which is preliminary data.</text>
</comment>
<organism evidence="2">
    <name type="scientific">Geoalkalibacter subterraneus</name>
    <dbReference type="NCBI Taxonomy" id="483547"/>
    <lineage>
        <taxon>Bacteria</taxon>
        <taxon>Pseudomonadati</taxon>
        <taxon>Thermodesulfobacteriota</taxon>
        <taxon>Desulfuromonadia</taxon>
        <taxon>Desulfuromonadales</taxon>
        <taxon>Geoalkalibacteraceae</taxon>
        <taxon>Geoalkalibacter</taxon>
    </lineage>
</organism>
<sequence>MIVTCPNCQKKLKPSSKIEDSLRALSPGKSLRISCPQCAGAILLDAGMLDADTPPKAASSPVKQQVAPPPPPDLSALKNSHIEGKAMVEDIPKALILMPESVDCRLVTAPLEALGYQPSFALSAEEAMEKMQFIN</sequence>
<evidence type="ECO:0000313" key="2">
    <source>
        <dbReference type="EMBL" id="HDR46884.1"/>
    </source>
</evidence>